<gene>
    <name evidence="2" type="ORF">RG963_03750</name>
</gene>
<reference evidence="3" key="1">
    <citation type="submission" date="2023-07" db="EMBL/GenBank/DDBJ databases">
        <title>Whole-genome sequencing of a new Methanosarcina sp. Z-7115.</title>
        <authorList>
            <person name="Zhilina T.N."/>
            <person name="Merkel A.Y."/>
        </authorList>
    </citation>
    <scope>NUCLEOTIDE SEQUENCE [LARGE SCALE GENOMIC DNA]</scope>
    <source>
        <strain evidence="3">Z-7115</strain>
    </source>
</reference>
<sequence length="127" mass="14174">MKRKQFRIISFMIVMVMGAVVGFSVSIGYPLLAIGAVLAGMAVMYLSKNRLEGVVEDERIRQVGQKASWVTLQFIALSFALGGAVLISMRETYPGYVDLGFFMAYASCIVLVIHSLFYMYYNREYGG</sequence>
<accession>A0ABU2CYZ3</accession>
<dbReference type="InterPro" id="IPR019235">
    <property type="entry name" value="DUF2178_TM"/>
</dbReference>
<evidence type="ECO:0000313" key="2">
    <source>
        <dbReference type="EMBL" id="MDR7664916.1"/>
    </source>
</evidence>
<dbReference type="RefSeq" id="WP_310574940.1">
    <property type="nucleotide sequence ID" value="NZ_JAVKPK010000010.1"/>
</dbReference>
<protein>
    <submittedName>
        <fullName evidence="2">DUF2178 domain-containing protein</fullName>
    </submittedName>
</protein>
<evidence type="ECO:0000313" key="3">
    <source>
        <dbReference type="Proteomes" id="UP001246244"/>
    </source>
</evidence>
<organism evidence="2 3">
    <name type="scientific">Methanosarcina baikalica</name>
    <dbReference type="NCBI Taxonomy" id="3073890"/>
    <lineage>
        <taxon>Archaea</taxon>
        <taxon>Methanobacteriati</taxon>
        <taxon>Methanobacteriota</taxon>
        <taxon>Stenosarchaea group</taxon>
        <taxon>Methanomicrobia</taxon>
        <taxon>Methanosarcinales</taxon>
        <taxon>Methanosarcinaceae</taxon>
        <taxon>Methanosarcina</taxon>
    </lineage>
</organism>
<evidence type="ECO:0000256" key="1">
    <source>
        <dbReference type="SAM" id="Phobius"/>
    </source>
</evidence>
<keyword evidence="1" id="KW-0812">Transmembrane</keyword>
<feature type="transmembrane region" description="Helical" evidence="1">
    <location>
        <begin position="7"/>
        <end position="23"/>
    </location>
</feature>
<keyword evidence="3" id="KW-1185">Reference proteome</keyword>
<comment type="caution">
    <text evidence="2">The sequence shown here is derived from an EMBL/GenBank/DDBJ whole genome shotgun (WGS) entry which is preliminary data.</text>
</comment>
<keyword evidence="1" id="KW-1133">Transmembrane helix</keyword>
<dbReference type="EMBL" id="JAVKPK010000010">
    <property type="protein sequence ID" value="MDR7664916.1"/>
    <property type="molecule type" value="Genomic_DNA"/>
</dbReference>
<dbReference type="Proteomes" id="UP001246244">
    <property type="component" value="Unassembled WGS sequence"/>
</dbReference>
<name>A0ABU2CYZ3_9EURY</name>
<feature type="transmembrane region" description="Helical" evidence="1">
    <location>
        <begin position="99"/>
        <end position="121"/>
    </location>
</feature>
<proteinExistence type="predicted"/>
<keyword evidence="1" id="KW-0472">Membrane</keyword>
<dbReference type="Pfam" id="PF09946">
    <property type="entry name" value="DUF2178"/>
    <property type="match status" value="1"/>
</dbReference>
<feature type="transmembrane region" description="Helical" evidence="1">
    <location>
        <begin position="67"/>
        <end position="87"/>
    </location>
</feature>
<feature type="transmembrane region" description="Helical" evidence="1">
    <location>
        <begin position="29"/>
        <end position="46"/>
    </location>
</feature>